<keyword evidence="13" id="KW-1185">Reference proteome</keyword>
<proteinExistence type="inferred from homology"/>
<dbReference type="InterPro" id="IPR035367">
    <property type="entry name" value="Nrap_D2"/>
</dbReference>
<dbReference type="PANTHER" id="PTHR17972:SF0">
    <property type="entry name" value="NUCLEOLAR PROTEIN 6"/>
    <property type="match status" value="1"/>
</dbReference>
<feature type="domain" description="Nrap protein" evidence="7">
    <location>
        <begin position="255"/>
        <end position="419"/>
    </location>
</feature>
<evidence type="ECO:0000256" key="4">
    <source>
        <dbReference type="ARBA" id="ARBA00023242"/>
    </source>
</evidence>
<gene>
    <name evidence="12" type="ORF">AMSG_04963</name>
</gene>
<dbReference type="InterPro" id="IPR005554">
    <property type="entry name" value="NOL6/Upt22"/>
</dbReference>
<sequence>MAEKEEEEFKVPTRKELEKLRNTKQLFKSNLFKMQVDELLAAVTIDYDRTQATKSALFDVRAALLDLELGPLTPPPTDANLVGSFLTQTCVKPALNVDIGFVIPPAMVIPKDYVNNRYPSTRAAYVAQIATALAAALRAKSKRYAKTKVQTVGFAGDETKPIIAISHIGPDTESFEGKKVATPFTIKLIPVLDSAAPVFEARKLGPARNNLRKPHFGLSTATPLYNAAILEDLILPGQLPLLHAATSSDTYGDALRGAIVLAKVWLAKHGQGAGCGVPGRLAGLHVSLILLHLLISRKVPRSTSSYLLFKALLEFLAAAGPEPQPMFLALPVDDDGWPLGIGPILSKAGVKSPVPAEPDAVLLAAGAGYDVSLLDPTGSYNFAWRVSASAWSSASWTAQRSLAVLEQPSLLVDAFASLFARDLPAVATFDTIIRIHPLPDVADAFAGEESRVTHEGGFARALASRAHSVLTRGLGKRAVGVDVQMGGSHGPDTLWIGLRLAPLHSIGIVDMGPSADSGELAEAFRAFWGAKAELRRFVDGSICEAVVWSKYENHQEAIVGAVVKHLLKLHCSIPRKTLAMLPVELGGVEPHTRRDWHGYIGDVKAARKAAQELSTLLLGITSLPLDISSVRPASPALTATSAGPLLKPGDGRILVATGLEMVIQFRASAHWPSDLVAFQAMKAGFLIKLAQTLQVRHGLSAVLDSNGHGPMGAPVLDVFFADFVFRLVIHHPHEIAMLQQRVDAIRSRSAQTMLGDDADEADATADVAVAAAEAELAAVTEVQERAPEHAAALDAFTTSHPAFPATAVAFKAWLAGHCFSASLPSRAADLIVAYALDQWSVAGMTVSPLPGLLRVLHLVANFDWELDPLIVRLAADDIAVGNINDLYAAFKVARADGVVMFIADASAGPLVTLNAPTSTELARLVRLAKASAHLLAKIVEHGGHVRPAWWDAIFNLQLADFDLIVTLKNAPKLKAATGSKYKNLVNEEDTLVNFEPGAWLVRQLQARYSELATICYGGRDIIAIAWRTDQLAATSRLRPLEPVAAFNSAPAAGLASSGDAVVFDIVGMVADIKALGGDLVTDVTLL</sequence>
<dbReference type="GO" id="GO:0003723">
    <property type="term" value="F:RNA binding"/>
    <property type="evidence" value="ECO:0007669"/>
    <property type="project" value="UniProtKB-KW"/>
</dbReference>
<dbReference type="OMA" id="NPHGGKE"/>
<evidence type="ECO:0000256" key="3">
    <source>
        <dbReference type="ARBA" id="ARBA00022884"/>
    </source>
</evidence>
<evidence type="ECO:0000259" key="11">
    <source>
        <dbReference type="Pfam" id="PF17407"/>
    </source>
</evidence>
<dbReference type="OrthoDB" id="10251401at2759"/>
<feature type="domain" description="Nrap protein" evidence="8">
    <location>
        <begin position="427"/>
        <end position="571"/>
    </location>
</feature>
<feature type="domain" description="Nrap protein" evidence="6">
    <location>
        <begin position="97"/>
        <end position="247"/>
    </location>
</feature>
<evidence type="ECO:0000259" key="7">
    <source>
        <dbReference type="Pfam" id="PF17403"/>
    </source>
</evidence>
<dbReference type="Gene3D" id="3.30.70.3030">
    <property type="match status" value="1"/>
</dbReference>
<dbReference type="GO" id="GO:0006364">
    <property type="term" value="P:rRNA processing"/>
    <property type="evidence" value="ECO:0007669"/>
    <property type="project" value="TreeGrafter"/>
</dbReference>
<dbReference type="GO" id="GO:0034456">
    <property type="term" value="C:UTP-C complex"/>
    <property type="evidence" value="ECO:0007669"/>
    <property type="project" value="TreeGrafter"/>
</dbReference>
<evidence type="ECO:0000256" key="2">
    <source>
        <dbReference type="ARBA" id="ARBA00006674"/>
    </source>
</evidence>
<name>A0A0L0D852_THETB</name>
<dbReference type="Proteomes" id="UP000054408">
    <property type="component" value="Unassembled WGS sequence"/>
</dbReference>
<dbReference type="eggNOG" id="KOG2054">
    <property type="taxonomic scope" value="Eukaryota"/>
</dbReference>
<dbReference type="Pfam" id="PF17406">
    <property type="entry name" value="Nrap_D5"/>
    <property type="match status" value="1"/>
</dbReference>
<evidence type="ECO:0000256" key="5">
    <source>
        <dbReference type="RuleBase" id="RU364032"/>
    </source>
</evidence>
<protein>
    <recommendedName>
        <fullName evidence="14">Nucleolar protein 6</fullName>
    </recommendedName>
</protein>
<dbReference type="PANTHER" id="PTHR17972">
    <property type="entry name" value="NUCLEOLAR RNA-ASSOCIATED PROTEIN"/>
    <property type="match status" value="1"/>
</dbReference>
<feature type="domain" description="Nrap protein" evidence="10">
    <location>
        <begin position="800"/>
        <end position="939"/>
    </location>
</feature>
<organism evidence="12 13">
    <name type="scientific">Thecamonas trahens ATCC 50062</name>
    <dbReference type="NCBI Taxonomy" id="461836"/>
    <lineage>
        <taxon>Eukaryota</taxon>
        <taxon>Apusozoa</taxon>
        <taxon>Apusomonadida</taxon>
        <taxon>Apusomonadidae</taxon>
        <taxon>Thecamonas</taxon>
    </lineage>
</organism>
<feature type="domain" description="Nrap protein" evidence="9">
    <location>
        <begin position="603"/>
        <end position="749"/>
    </location>
</feature>
<evidence type="ECO:0000313" key="12">
    <source>
        <dbReference type="EMBL" id="KNC48519.1"/>
    </source>
</evidence>
<evidence type="ECO:0000259" key="8">
    <source>
        <dbReference type="Pfam" id="PF17404"/>
    </source>
</evidence>
<dbReference type="InterPro" id="IPR035371">
    <property type="entry name" value="Nrap_D6"/>
</dbReference>
<dbReference type="InterPro" id="IPR035370">
    <property type="entry name" value="Nrap_D5"/>
</dbReference>
<dbReference type="Gene3D" id="1.10.1410.10">
    <property type="match status" value="2"/>
</dbReference>
<evidence type="ECO:0000313" key="13">
    <source>
        <dbReference type="Proteomes" id="UP000054408"/>
    </source>
</evidence>
<dbReference type="Pfam" id="PF17403">
    <property type="entry name" value="Nrap_D2"/>
    <property type="match status" value="1"/>
</dbReference>
<comment type="subcellular location">
    <subcellularLocation>
        <location evidence="1 5">Nucleus</location>
        <location evidence="1 5">Nucleolus</location>
    </subcellularLocation>
</comment>
<dbReference type="AlphaFoldDB" id="A0A0L0D852"/>
<feature type="domain" description="Nrap protein" evidence="11">
    <location>
        <begin position="958"/>
        <end position="1083"/>
    </location>
</feature>
<dbReference type="Pfam" id="PF17405">
    <property type="entry name" value="Nrap_D4"/>
    <property type="match status" value="1"/>
</dbReference>
<keyword evidence="4 5" id="KW-0539">Nucleus</keyword>
<evidence type="ECO:0008006" key="14">
    <source>
        <dbReference type="Google" id="ProtNLM"/>
    </source>
</evidence>
<dbReference type="GO" id="GO:0032545">
    <property type="term" value="C:CURI complex"/>
    <property type="evidence" value="ECO:0007669"/>
    <property type="project" value="TreeGrafter"/>
</dbReference>
<dbReference type="RefSeq" id="XP_013758627.1">
    <property type="nucleotide sequence ID" value="XM_013903173.1"/>
</dbReference>
<reference evidence="12 13" key="1">
    <citation type="submission" date="2010-05" db="EMBL/GenBank/DDBJ databases">
        <title>The Genome Sequence of Thecamonas trahens ATCC 50062.</title>
        <authorList>
            <consortium name="The Broad Institute Genome Sequencing Platform"/>
            <person name="Russ C."/>
            <person name="Cuomo C."/>
            <person name="Shea T."/>
            <person name="Young S.K."/>
            <person name="Zeng Q."/>
            <person name="Koehrsen M."/>
            <person name="Haas B."/>
            <person name="Borodovsky M."/>
            <person name="Guigo R."/>
            <person name="Alvarado L."/>
            <person name="Berlin A."/>
            <person name="Bochicchio J."/>
            <person name="Borenstein D."/>
            <person name="Chapman S."/>
            <person name="Chen Z."/>
            <person name="Freedman E."/>
            <person name="Gellesch M."/>
            <person name="Goldberg J."/>
            <person name="Griggs A."/>
            <person name="Gujja S."/>
            <person name="Heilman E."/>
            <person name="Heiman D."/>
            <person name="Hepburn T."/>
            <person name="Howarth C."/>
            <person name="Jen D."/>
            <person name="Larson L."/>
            <person name="Mehta T."/>
            <person name="Park D."/>
            <person name="Pearson M."/>
            <person name="Roberts A."/>
            <person name="Saif S."/>
            <person name="Shenoy N."/>
            <person name="Sisk P."/>
            <person name="Stolte C."/>
            <person name="Sykes S."/>
            <person name="Thomson T."/>
            <person name="Walk T."/>
            <person name="White J."/>
            <person name="Yandava C."/>
            <person name="Burger G."/>
            <person name="Gray M.W."/>
            <person name="Holland P.W.H."/>
            <person name="King N."/>
            <person name="Lang F.B.F."/>
            <person name="Roger A.J."/>
            <person name="Ruiz-Trillo I."/>
            <person name="Lander E."/>
            <person name="Nusbaum C."/>
        </authorList>
    </citation>
    <scope>NUCLEOTIDE SEQUENCE [LARGE SCALE GENOMIC DNA]</scope>
    <source>
        <strain evidence="12 13">ATCC 50062</strain>
    </source>
</reference>
<dbReference type="Pfam" id="PF17404">
    <property type="entry name" value="Nrap_D3"/>
    <property type="match status" value="1"/>
</dbReference>
<dbReference type="Pfam" id="PF17407">
    <property type="entry name" value="Nrap_D6"/>
    <property type="match status" value="1"/>
</dbReference>
<evidence type="ECO:0000259" key="10">
    <source>
        <dbReference type="Pfam" id="PF17406"/>
    </source>
</evidence>
<dbReference type="EMBL" id="GL349451">
    <property type="protein sequence ID" value="KNC48519.1"/>
    <property type="molecule type" value="Genomic_DNA"/>
</dbReference>
<dbReference type="InterPro" id="IPR035369">
    <property type="entry name" value="Nrap_D4"/>
</dbReference>
<dbReference type="InterPro" id="IPR035082">
    <property type="entry name" value="Nrap_D1"/>
</dbReference>
<dbReference type="STRING" id="461836.A0A0L0D852"/>
<dbReference type="Pfam" id="PF03813">
    <property type="entry name" value="Nrap"/>
    <property type="match status" value="1"/>
</dbReference>
<evidence type="ECO:0000259" key="6">
    <source>
        <dbReference type="Pfam" id="PF03813"/>
    </source>
</evidence>
<evidence type="ECO:0000259" key="9">
    <source>
        <dbReference type="Pfam" id="PF17405"/>
    </source>
</evidence>
<dbReference type="GO" id="GO:0006409">
    <property type="term" value="P:tRNA export from nucleus"/>
    <property type="evidence" value="ECO:0007669"/>
    <property type="project" value="TreeGrafter"/>
</dbReference>
<dbReference type="GeneID" id="25564475"/>
<evidence type="ECO:0000256" key="1">
    <source>
        <dbReference type="ARBA" id="ARBA00004604"/>
    </source>
</evidence>
<comment type="similarity">
    <text evidence="2 5">Belongs to the NRAP family.</text>
</comment>
<accession>A0A0L0D852</accession>
<dbReference type="InterPro" id="IPR035368">
    <property type="entry name" value="Nrap_D3"/>
</dbReference>
<dbReference type="GO" id="GO:0032040">
    <property type="term" value="C:small-subunit processome"/>
    <property type="evidence" value="ECO:0007669"/>
    <property type="project" value="TreeGrafter"/>
</dbReference>
<keyword evidence="3 5" id="KW-0694">RNA-binding</keyword>